<dbReference type="OrthoDB" id="254799at2759"/>
<evidence type="ECO:0000256" key="2">
    <source>
        <dbReference type="SAM" id="Phobius"/>
    </source>
</evidence>
<protein>
    <submittedName>
        <fullName evidence="4">Surface antigen TASV-A8, putative,surface antigen TASV, putative</fullName>
    </submittedName>
</protein>
<reference evidence="4 5" key="1">
    <citation type="journal article" date="2012" name="BMC Genomics">
        <title>Comparative genomic analysis of human infective Trypanosoma cruzi lineages with the bat-restricted subspecies T. cruzi marinkellei.</title>
        <authorList>
            <person name="Franzen O."/>
            <person name="Talavera-Lopez C."/>
            <person name="Ochaya S."/>
            <person name="Butler C.E."/>
            <person name="Messenger L.A."/>
            <person name="Lewis M.D."/>
            <person name="Llewellyn M.S."/>
            <person name="Marinkelle C.J."/>
            <person name="Tyler K.M."/>
            <person name="Miles M.A."/>
            <person name="Andersson B."/>
        </authorList>
    </citation>
    <scope>NUCLEOTIDE SEQUENCE [LARGE SCALE GENOMIC DNA]</scope>
    <source>
        <strain evidence="4 5">B7</strain>
    </source>
</reference>
<feature type="region of interest" description="Disordered" evidence="1">
    <location>
        <begin position="167"/>
        <end position="215"/>
    </location>
</feature>
<evidence type="ECO:0000256" key="1">
    <source>
        <dbReference type="SAM" id="MobiDB-lite"/>
    </source>
</evidence>
<dbReference type="EMBL" id="AHKC01022446">
    <property type="protein sequence ID" value="EKF26062.1"/>
    <property type="molecule type" value="Genomic_DNA"/>
</dbReference>
<keyword evidence="2" id="KW-0472">Membrane</keyword>
<evidence type="ECO:0000313" key="4">
    <source>
        <dbReference type="EMBL" id="EKF26063.1"/>
    </source>
</evidence>
<comment type="caution">
    <text evidence="4">The sequence shown here is derived from an EMBL/GenBank/DDBJ whole genome shotgun (WGS) entry which is preliminary data.</text>
</comment>
<accession>K2LTM9</accession>
<evidence type="ECO:0000313" key="3">
    <source>
        <dbReference type="EMBL" id="EKF26062.1"/>
    </source>
</evidence>
<keyword evidence="2" id="KW-1133">Transmembrane helix</keyword>
<sequence>MYSSPPSCCCFSPTVQIVSRTRVTLRRMMMMVTVRRRVACDLLVLALLCCCLPVSVAATPGLNSTAAPAKPLLDVVVLCPGQDGKLRWRIPGDEWRKCAKKPGEADGDNGNCARLCNFAGDIYNEPEITSLCASANDTRVIAFHMSFMELVGLTNCTLGEAPKMSPYVHRRTGDANENLATGPENSSRPSSSPSGDDAANEASHNNNEGKPTTDGIKNGATAVWLRTPLLLLLLVTAVVCAALR</sequence>
<dbReference type="AlphaFoldDB" id="K2LTM9"/>
<feature type="transmembrane region" description="Helical" evidence="2">
    <location>
        <begin position="223"/>
        <end position="243"/>
    </location>
</feature>
<organism evidence="4 5">
    <name type="scientific">Trypanosoma cruzi marinkellei</name>
    <dbReference type="NCBI Taxonomy" id="85056"/>
    <lineage>
        <taxon>Eukaryota</taxon>
        <taxon>Discoba</taxon>
        <taxon>Euglenozoa</taxon>
        <taxon>Kinetoplastea</taxon>
        <taxon>Metakinetoplastina</taxon>
        <taxon>Trypanosomatida</taxon>
        <taxon>Trypanosomatidae</taxon>
        <taxon>Trypanosoma</taxon>
        <taxon>Schizotrypanum</taxon>
    </lineage>
</organism>
<gene>
    <name evidence="4" type="ORF">MOQ_010260</name>
    <name evidence="3" type="ORF">MOQ_010261</name>
</gene>
<dbReference type="EMBL" id="AHKC01022444">
    <property type="protein sequence ID" value="EKF26063.1"/>
    <property type="molecule type" value="Genomic_DNA"/>
</dbReference>
<name>K2LTM9_TRYCR</name>
<dbReference type="Proteomes" id="UP000007350">
    <property type="component" value="Unassembled WGS sequence"/>
</dbReference>
<keyword evidence="5" id="KW-1185">Reference proteome</keyword>
<keyword evidence="2" id="KW-0812">Transmembrane</keyword>
<proteinExistence type="predicted"/>
<evidence type="ECO:0000313" key="5">
    <source>
        <dbReference type="Proteomes" id="UP000007350"/>
    </source>
</evidence>